<dbReference type="Proteomes" id="UP000270343">
    <property type="component" value="Unassembled WGS sequence"/>
</dbReference>
<keyword evidence="8 10" id="KW-0482">Metalloprotease</keyword>
<keyword evidence="3" id="KW-0812">Transmembrane</keyword>
<dbReference type="RefSeq" id="WP_120754564.1">
    <property type="nucleotide sequence ID" value="NZ_JBFADQ010000011.1"/>
</dbReference>
<keyword evidence="2 10" id="KW-0645">Protease</keyword>
<keyword evidence="14" id="KW-1185">Reference proteome</keyword>
<evidence type="ECO:0000256" key="4">
    <source>
        <dbReference type="ARBA" id="ARBA00022723"/>
    </source>
</evidence>
<evidence type="ECO:0000256" key="1">
    <source>
        <dbReference type="ARBA" id="ARBA00022475"/>
    </source>
</evidence>
<dbReference type="EMBL" id="RBAM01000003">
    <property type="protein sequence ID" value="RKN75708.1"/>
    <property type="molecule type" value="Genomic_DNA"/>
</dbReference>
<comment type="caution">
    <text evidence="13">The sequence shown here is derived from an EMBL/GenBank/DDBJ whole genome shotgun (WGS) entry which is preliminary data.</text>
</comment>
<dbReference type="Gene3D" id="3.30.2010.10">
    <property type="entry name" value="Metalloproteases ('zincins'), catalytic domain"/>
    <property type="match status" value="1"/>
</dbReference>
<proteinExistence type="inferred from homology"/>
<accession>A0A3B0BTI9</accession>
<evidence type="ECO:0000256" key="2">
    <source>
        <dbReference type="ARBA" id="ARBA00022670"/>
    </source>
</evidence>
<evidence type="ECO:0000256" key="6">
    <source>
        <dbReference type="ARBA" id="ARBA00022833"/>
    </source>
</evidence>
<keyword evidence="9" id="KW-0472">Membrane</keyword>
<feature type="region of interest" description="Disordered" evidence="11">
    <location>
        <begin position="337"/>
        <end position="378"/>
    </location>
</feature>
<dbReference type="InterPro" id="IPR001915">
    <property type="entry name" value="Peptidase_M48"/>
</dbReference>
<keyword evidence="4" id="KW-0479">Metal-binding</keyword>
<evidence type="ECO:0000256" key="11">
    <source>
        <dbReference type="SAM" id="MobiDB-lite"/>
    </source>
</evidence>
<organism evidence="13 14">
    <name type="scientific">Streptomyces klenkii</name>
    <dbReference type="NCBI Taxonomy" id="1420899"/>
    <lineage>
        <taxon>Bacteria</taxon>
        <taxon>Bacillati</taxon>
        <taxon>Actinomycetota</taxon>
        <taxon>Actinomycetes</taxon>
        <taxon>Kitasatosporales</taxon>
        <taxon>Streptomycetaceae</taxon>
        <taxon>Streptomyces</taxon>
    </lineage>
</organism>
<evidence type="ECO:0000259" key="12">
    <source>
        <dbReference type="Pfam" id="PF01435"/>
    </source>
</evidence>
<keyword evidence="1" id="KW-1003">Cell membrane</keyword>
<dbReference type="PANTHER" id="PTHR43221:SF3">
    <property type="entry name" value="SLL1280 PROTEIN"/>
    <property type="match status" value="1"/>
</dbReference>
<evidence type="ECO:0000313" key="13">
    <source>
        <dbReference type="EMBL" id="RKN75708.1"/>
    </source>
</evidence>
<name>A0A3B0BTI9_9ACTN</name>
<dbReference type="AlphaFoldDB" id="A0A3B0BTI9"/>
<feature type="domain" description="Peptidase M48" evidence="12">
    <location>
        <begin position="82"/>
        <end position="277"/>
    </location>
</feature>
<keyword evidence="7" id="KW-1133">Transmembrane helix</keyword>
<protein>
    <submittedName>
        <fullName evidence="13">M48 family peptidase</fullName>
    </submittedName>
</protein>
<dbReference type="GO" id="GO:0006508">
    <property type="term" value="P:proteolysis"/>
    <property type="evidence" value="ECO:0007669"/>
    <property type="project" value="UniProtKB-KW"/>
</dbReference>
<reference evidence="13 14" key="1">
    <citation type="journal article" date="2015" name="Antonie Van Leeuwenhoek">
        <title>Streptomyces klenkii sp. nov., isolated from deep marine sediment.</title>
        <authorList>
            <person name="Veyisoglu A."/>
            <person name="Sahin N."/>
        </authorList>
    </citation>
    <scope>NUCLEOTIDE SEQUENCE [LARGE SCALE GENOMIC DNA]</scope>
    <source>
        <strain evidence="13 14">KCTC 29202</strain>
    </source>
</reference>
<keyword evidence="5 10" id="KW-0378">Hydrolase</keyword>
<evidence type="ECO:0000256" key="7">
    <source>
        <dbReference type="ARBA" id="ARBA00022989"/>
    </source>
</evidence>
<dbReference type="Pfam" id="PF01435">
    <property type="entry name" value="Peptidase_M48"/>
    <property type="match status" value="1"/>
</dbReference>
<gene>
    <name evidence="13" type="ORF">D7231_09960</name>
</gene>
<evidence type="ECO:0000256" key="8">
    <source>
        <dbReference type="ARBA" id="ARBA00023049"/>
    </source>
</evidence>
<feature type="compositionally biased region" description="Low complexity" evidence="11">
    <location>
        <begin position="1"/>
        <end position="11"/>
    </location>
</feature>
<evidence type="ECO:0000256" key="3">
    <source>
        <dbReference type="ARBA" id="ARBA00022692"/>
    </source>
</evidence>
<dbReference type="GO" id="GO:0046872">
    <property type="term" value="F:metal ion binding"/>
    <property type="evidence" value="ECO:0007669"/>
    <property type="project" value="UniProtKB-KW"/>
</dbReference>
<evidence type="ECO:0000256" key="5">
    <source>
        <dbReference type="ARBA" id="ARBA00022801"/>
    </source>
</evidence>
<dbReference type="PANTHER" id="PTHR43221">
    <property type="entry name" value="PROTEASE HTPX"/>
    <property type="match status" value="1"/>
</dbReference>
<keyword evidence="6 10" id="KW-0862">Zinc</keyword>
<feature type="region of interest" description="Disordered" evidence="11">
    <location>
        <begin position="1"/>
        <end position="24"/>
    </location>
</feature>
<comment type="cofactor">
    <cofactor evidence="10">
        <name>Zn(2+)</name>
        <dbReference type="ChEBI" id="CHEBI:29105"/>
    </cofactor>
    <text evidence="10">Binds 1 zinc ion per subunit.</text>
</comment>
<dbReference type="GO" id="GO:0004222">
    <property type="term" value="F:metalloendopeptidase activity"/>
    <property type="evidence" value="ECO:0007669"/>
    <property type="project" value="InterPro"/>
</dbReference>
<evidence type="ECO:0000313" key="14">
    <source>
        <dbReference type="Proteomes" id="UP000270343"/>
    </source>
</evidence>
<dbReference type="InterPro" id="IPR050083">
    <property type="entry name" value="HtpX_protease"/>
</dbReference>
<evidence type="ECO:0000256" key="9">
    <source>
        <dbReference type="ARBA" id="ARBA00023136"/>
    </source>
</evidence>
<evidence type="ECO:0000256" key="10">
    <source>
        <dbReference type="RuleBase" id="RU003983"/>
    </source>
</evidence>
<comment type="similarity">
    <text evidence="10">Belongs to the peptidase M48 family.</text>
</comment>
<dbReference type="CDD" id="cd07325">
    <property type="entry name" value="M48_Ste24p_like"/>
    <property type="match status" value="1"/>
</dbReference>
<sequence>MSDSSNGSSNGHAHGERLPGRQRRRFPGISSRAYEHPADRSALVALRKLSGFDTVFKALSGLLPERSLRLLFLSDSVRVGEQQFQHLHTMLLDACYVLDLAKVPPMYVTQDPQPNAMCIGLDEPVIVVTTGLVELLDEEEMRAVVGHEVGHALSGHAVYRTILLFLTNFAVKVAWIPLGNVAIMAIVTALREWFRKSELSADRAGLLVGQDVRASMRGLMKIAGGNHLHEMNVDAFLAQAEEYEAGGDLRDSVLKIMNVLPRSHPFTTVRAAELKKWAESREFQRIMDGHYPRREEDKDASVTDSFRESANHYAESVRASKDPLMGLVRDIAGGAGDIGGRLRDAFTGRPGTPGNGSPKDPGKPENASEGPSEGDGKG</sequence>
<dbReference type="OrthoDB" id="9810445at2"/>